<dbReference type="AlphaFoldDB" id="A0A7W8BAI0"/>
<dbReference type="RefSeq" id="WP_146045509.1">
    <property type="nucleotide sequence ID" value="NZ_JACHJF010000009.1"/>
</dbReference>
<reference evidence="1 2" key="1">
    <citation type="submission" date="2020-08" db="EMBL/GenBank/DDBJ databases">
        <title>Genomic Encyclopedia of Type Strains, Phase III (KMG-III): the genomes of soil and plant-associated and newly described type strains.</title>
        <authorList>
            <person name="Whitman W."/>
        </authorList>
    </citation>
    <scope>NUCLEOTIDE SEQUENCE [LARGE SCALE GENOMIC DNA]</scope>
    <source>
        <strain evidence="1 2">CECT 3259</strain>
    </source>
</reference>
<protein>
    <submittedName>
        <fullName evidence="1">Uncharacterized protein</fullName>
    </submittedName>
</protein>
<evidence type="ECO:0000313" key="1">
    <source>
        <dbReference type="EMBL" id="MBB5119785.1"/>
    </source>
</evidence>
<accession>A0A7W8BAI0</accession>
<dbReference type="EMBL" id="JACHJF010000009">
    <property type="protein sequence ID" value="MBB5119785.1"/>
    <property type="molecule type" value="Genomic_DNA"/>
</dbReference>
<organism evidence="1 2">
    <name type="scientific">Streptomyces eurocidicus</name>
    <name type="common">Streptoverticillium eurocidicus</name>
    <dbReference type="NCBI Taxonomy" id="66423"/>
    <lineage>
        <taxon>Bacteria</taxon>
        <taxon>Bacillati</taxon>
        <taxon>Actinomycetota</taxon>
        <taxon>Actinomycetes</taxon>
        <taxon>Kitasatosporales</taxon>
        <taxon>Streptomycetaceae</taxon>
        <taxon>Streptomyces</taxon>
    </lineage>
</organism>
<name>A0A7W8BAI0_STREU</name>
<dbReference type="Proteomes" id="UP000528608">
    <property type="component" value="Unassembled WGS sequence"/>
</dbReference>
<proteinExistence type="predicted"/>
<comment type="caution">
    <text evidence="1">The sequence shown here is derived from an EMBL/GenBank/DDBJ whole genome shotgun (WGS) entry which is preliminary data.</text>
</comment>
<sequence length="59" mass="6967">MIDPKARRADEERERREEAAVREWIERHVRESPPLSADQLRLMGEILGLRLTKKTSIRA</sequence>
<evidence type="ECO:0000313" key="2">
    <source>
        <dbReference type="Proteomes" id="UP000528608"/>
    </source>
</evidence>
<gene>
    <name evidence="1" type="ORF">FHS36_003219</name>
</gene>